<dbReference type="NCBIfam" id="TIGR04056">
    <property type="entry name" value="OMP_RagA_SusC"/>
    <property type="match status" value="1"/>
</dbReference>
<dbReference type="InterPro" id="IPR023996">
    <property type="entry name" value="TonB-dep_OMP_SusC/RagA"/>
</dbReference>
<comment type="subcellular location">
    <subcellularLocation>
        <location evidence="1 10">Cell outer membrane</location>
        <topology evidence="1 10">Multi-pass membrane protein</topology>
    </subcellularLocation>
</comment>
<evidence type="ECO:0000259" key="13">
    <source>
        <dbReference type="SMART" id="SM00965"/>
    </source>
</evidence>
<evidence type="ECO:0000256" key="12">
    <source>
        <dbReference type="SAM" id="SignalP"/>
    </source>
</evidence>
<dbReference type="Pfam" id="PF07715">
    <property type="entry name" value="Plug"/>
    <property type="match status" value="1"/>
</dbReference>
<dbReference type="Gene3D" id="2.60.40.1120">
    <property type="entry name" value="Carboxypeptidase-like, regulatory domain"/>
    <property type="match status" value="1"/>
</dbReference>
<dbReference type="SUPFAM" id="SSF49464">
    <property type="entry name" value="Carboxypeptidase regulatory domain-like"/>
    <property type="match status" value="1"/>
</dbReference>
<dbReference type="InterPro" id="IPR037066">
    <property type="entry name" value="Plug_dom_sf"/>
</dbReference>
<proteinExistence type="inferred from homology"/>
<dbReference type="InterPro" id="IPR008969">
    <property type="entry name" value="CarboxyPept-like_regulatory"/>
</dbReference>
<name>A0A1G7M4L7_CHIFI</name>
<protein>
    <submittedName>
        <fullName evidence="14">TonB-linked outer membrane protein, SusC/RagA family</fullName>
    </submittedName>
</protein>
<dbReference type="NCBIfam" id="TIGR04057">
    <property type="entry name" value="SusC_RagA_signa"/>
    <property type="match status" value="1"/>
</dbReference>
<dbReference type="InterPro" id="IPR012910">
    <property type="entry name" value="Plug_dom"/>
</dbReference>
<evidence type="ECO:0000256" key="10">
    <source>
        <dbReference type="PROSITE-ProRule" id="PRU01360"/>
    </source>
</evidence>
<dbReference type="Gene3D" id="2.40.170.20">
    <property type="entry name" value="TonB-dependent receptor, beta-barrel domain"/>
    <property type="match status" value="1"/>
</dbReference>
<keyword evidence="8 10" id="KW-0472">Membrane</keyword>
<keyword evidence="4" id="KW-0410">Iron transport</keyword>
<evidence type="ECO:0000256" key="1">
    <source>
        <dbReference type="ARBA" id="ARBA00004571"/>
    </source>
</evidence>
<keyword evidence="7 11" id="KW-0798">TonB box</keyword>
<keyword evidence="2 10" id="KW-0813">Transport</keyword>
<dbReference type="InterPro" id="IPR039426">
    <property type="entry name" value="TonB-dep_rcpt-like"/>
</dbReference>
<dbReference type="PROSITE" id="PS52016">
    <property type="entry name" value="TONB_DEPENDENT_REC_3"/>
    <property type="match status" value="1"/>
</dbReference>
<dbReference type="InterPro" id="IPR036942">
    <property type="entry name" value="Beta-barrel_TonB_sf"/>
</dbReference>
<keyword evidence="12" id="KW-0732">Signal</keyword>
<feature type="domain" description="Secretin/TonB short N-terminal" evidence="13">
    <location>
        <begin position="46"/>
        <end position="97"/>
    </location>
</feature>
<evidence type="ECO:0000256" key="3">
    <source>
        <dbReference type="ARBA" id="ARBA00022452"/>
    </source>
</evidence>
<dbReference type="GO" id="GO:0006826">
    <property type="term" value="P:iron ion transport"/>
    <property type="evidence" value="ECO:0007669"/>
    <property type="project" value="UniProtKB-KW"/>
</dbReference>
<dbReference type="Gene3D" id="2.170.130.10">
    <property type="entry name" value="TonB-dependent receptor, plug domain"/>
    <property type="match status" value="1"/>
</dbReference>
<feature type="chain" id="PRO_5011637787" evidence="12">
    <location>
        <begin position="18"/>
        <end position="1143"/>
    </location>
</feature>
<dbReference type="RefSeq" id="WP_218124164.1">
    <property type="nucleotide sequence ID" value="NZ_FNBN01000002.1"/>
</dbReference>
<dbReference type="InterPro" id="IPR023997">
    <property type="entry name" value="TonB-dep_OMP_SusC/RagA_CS"/>
</dbReference>
<dbReference type="Pfam" id="PF00593">
    <property type="entry name" value="TonB_dep_Rec_b-barrel"/>
    <property type="match status" value="1"/>
</dbReference>
<evidence type="ECO:0000256" key="6">
    <source>
        <dbReference type="ARBA" id="ARBA00023004"/>
    </source>
</evidence>
<feature type="signal peptide" evidence="12">
    <location>
        <begin position="1"/>
        <end position="17"/>
    </location>
</feature>
<evidence type="ECO:0000256" key="8">
    <source>
        <dbReference type="ARBA" id="ARBA00023136"/>
    </source>
</evidence>
<gene>
    <name evidence="14" type="ORF">SAMN04488121_102288</name>
</gene>
<evidence type="ECO:0000256" key="4">
    <source>
        <dbReference type="ARBA" id="ARBA00022496"/>
    </source>
</evidence>
<dbReference type="InterPro" id="IPR011662">
    <property type="entry name" value="Secretin/TonB_short_N"/>
</dbReference>
<keyword evidence="6" id="KW-0408">Iron</keyword>
<evidence type="ECO:0000256" key="11">
    <source>
        <dbReference type="RuleBase" id="RU003357"/>
    </source>
</evidence>
<evidence type="ECO:0000256" key="5">
    <source>
        <dbReference type="ARBA" id="ARBA00022692"/>
    </source>
</evidence>
<dbReference type="AlphaFoldDB" id="A0A1G7M4L7"/>
<dbReference type="SUPFAM" id="SSF56935">
    <property type="entry name" value="Porins"/>
    <property type="match status" value="1"/>
</dbReference>
<dbReference type="SMART" id="SM00965">
    <property type="entry name" value="STN"/>
    <property type="match status" value="1"/>
</dbReference>
<comment type="similarity">
    <text evidence="10 11">Belongs to the TonB-dependent receptor family.</text>
</comment>
<keyword evidence="9 10" id="KW-0998">Cell outer membrane</keyword>
<evidence type="ECO:0000256" key="7">
    <source>
        <dbReference type="ARBA" id="ARBA00023077"/>
    </source>
</evidence>
<dbReference type="STRING" id="104663.SAMN04488121_102288"/>
<evidence type="ECO:0000313" key="15">
    <source>
        <dbReference type="Proteomes" id="UP000199045"/>
    </source>
</evidence>
<dbReference type="Proteomes" id="UP000199045">
    <property type="component" value="Unassembled WGS sequence"/>
</dbReference>
<keyword evidence="3 10" id="KW-1134">Transmembrane beta strand</keyword>
<dbReference type="EMBL" id="FNBN01000002">
    <property type="protein sequence ID" value="SDF56623.1"/>
    <property type="molecule type" value="Genomic_DNA"/>
</dbReference>
<dbReference type="Pfam" id="PF13715">
    <property type="entry name" value="CarbopepD_reg_2"/>
    <property type="match status" value="1"/>
</dbReference>
<accession>A0A1G7M4L7</accession>
<dbReference type="GO" id="GO:0009279">
    <property type="term" value="C:cell outer membrane"/>
    <property type="evidence" value="ECO:0007669"/>
    <property type="project" value="UniProtKB-SubCell"/>
</dbReference>
<keyword evidence="4" id="KW-0406">Ion transport</keyword>
<evidence type="ECO:0000256" key="2">
    <source>
        <dbReference type="ARBA" id="ARBA00022448"/>
    </source>
</evidence>
<evidence type="ECO:0000256" key="9">
    <source>
        <dbReference type="ARBA" id="ARBA00023237"/>
    </source>
</evidence>
<reference evidence="14 15" key="1">
    <citation type="submission" date="2016-10" db="EMBL/GenBank/DDBJ databases">
        <authorList>
            <person name="de Groot N.N."/>
        </authorList>
    </citation>
    <scope>NUCLEOTIDE SEQUENCE [LARGE SCALE GENOMIC DNA]</scope>
    <source>
        <strain evidence="14 15">DSM 527</strain>
    </source>
</reference>
<evidence type="ECO:0000313" key="14">
    <source>
        <dbReference type="EMBL" id="SDF56623.1"/>
    </source>
</evidence>
<dbReference type="Pfam" id="PF07660">
    <property type="entry name" value="STN"/>
    <property type="match status" value="1"/>
</dbReference>
<sequence length="1143" mass="126267">MKIATFLLLVSFMCVSAEGISQKITISARNVSLIKIFKTIEQQAGYGVFYDVRILKDSKPVSIDMKNAPVEKVLQEVLKDQPFDYSIEDKTIIISRKLPPQQSPPSLAAPPDTVIANLTGLVTDTAGNPLPGATVMVKGTKQGAVTNNEGVFNIRSVSRDAVLIINFVGYRSREIPAEGRSRLSVRLESDLQALSDVVVVGYGSQKKENLTGAIATVGAKELESRPLVNLAQGLQGLVPNLNINLNNGKPGTGANFNIRGITSINSGNENLGGPLVMVDGVQMDPNLINPGDVESVTVLKDAASAAIYGSRGAYGVILITTKSGKKNSALNLNYSGAYTLTRPTRLPKYLNSVDYIAMHREADRNGQISGGSTASFPFTETDSIMAAKYFADPANNQSGYPDPGNPSKYRYVGNTDWVNVLYPDWTGQQQHNLSVSGGSEKSSFIGSIGYFDQKGLLKQGNEDYQRINPSLRVTTEATPWLTLSMKTTLNHVSNDAPNAPTNGNSNSYIQGDSRPNMPVFNPGGKDYAGQGSWTNPVAVMMQNGRDKLTANDLWLTGGAVLTPVKNVTLNADYTYNSYSGFEQKVQKQFPEYGVNHAFLNYYPWTYPDATTEISYNNNYNALNLFANYENTFNKSHYFKLIVGYNQEKRHIKTVNIRAQNLIDPGTPSVGLNDDPKPGVGSDEFEWALNGLLYRMNYIFKNKYLLEVDGRYDGTSSFPRGKRFVWSPSVSAGWRISEEGFFMPLKSVINDLKIRASYGQLPNQLFNPASPTDASVYPYIALSPTGKSNYIFGSQQSIYVGTPGLVSQGFTWEKVTTKDIGVDYSLLNEKLNGTFDWYIRDTKDMLVGGQPLPAVLGVTPPLKNAANLRTKGWELSLTWRDKIGKELKYSVRVGLSDYTSTITKYDLNPNKLFNNLYVGQKFGEIWGFETDGYFKTDAEGKAADQSQLSTVTQLAGDIKYKDLNKDGKISYGDNTVSNPGDQKVIGNRTPRYQYGVTLSAQYKHFDLTIFVQGVAKRDIMPNDNAFFGFYSEWSVPFEYMKDHWTPENTNAYFPRLRFGGGSNFQTQTKYLQSAAYCRLKNLSIGYTIPEDAIRATKIRNLRVYVTGQNLFEITSLFKAYDPEIIGFGTYPLSRAVSFGVQVGL</sequence>
<dbReference type="InterPro" id="IPR000531">
    <property type="entry name" value="Beta-barrel_TonB"/>
</dbReference>
<keyword evidence="5 10" id="KW-0812">Transmembrane</keyword>
<organism evidence="14 15">
    <name type="scientific">Chitinophaga filiformis</name>
    <name type="common">Myxococcus filiformis</name>
    <name type="synonym">Flexibacter filiformis</name>
    <dbReference type="NCBI Taxonomy" id="104663"/>
    <lineage>
        <taxon>Bacteria</taxon>
        <taxon>Pseudomonadati</taxon>
        <taxon>Bacteroidota</taxon>
        <taxon>Chitinophagia</taxon>
        <taxon>Chitinophagales</taxon>
        <taxon>Chitinophagaceae</taxon>
        <taxon>Chitinophaga</taxon>
    </lineage>
</organism>